<dbReference type="AlphaFoldDB" id="A0AAV8UND4"/>
<keyword evidence="2" id="KW-1185">Reference proteome</keyword>
<evidence type="ECO:0000313" key="1">
    <source>
        <dbReference type="EMBL" id="KAJ8904055.1"/>
    </source>
</evidence>
<reference evidence="1 2" key="1">
    <citation type="journal article" date="2023" name="Nat. Commun.">
        <title>Origin of minicircular mitochondrial genomes in red algae.</title>
        <authorList>
            <person name="Lee Y."/>
            <person name="Cho C.H."/>
            <person name="Lee Y.M."/>
            <person name="Park S.I."/>
            <person name="Yang J.H."/>
            <person name="West J.A."/>
            <person name="Bhattacharya D."/>
            <person name="Yoon H.S."/>
        </authorList>
    </citation>
    <scope>NUCLEOTIDE SEQUENCE [LARGE SCALE GENOMIC DNA]</scope>
    <source>
        <strain evidence="1 2">CCMP1338</strain>
        <tissue evidence="1">Whole cell</tissue>
    </source>
</reference>
<evidence type="ECO:0000313" key="2">
    <source>
        <dbReference type="Proteomes" id="UP001157974"/>
    </source>
</evidence>
<organism evidence="1 2">
    <name type="scientific">Rhodosorus marinus</name>
    <dbReference type="NCBI Taxonomy" id="101924"/>
    <lineage>
        <taxon>Eukaryota</taxon>
        <taxon>Rhodophyta</taxon>
        <taxon>Stylonematophyceae</taxon>
        <taxon>Stylonematales</taxon>
        <taxon>Stylonemataceae</taxon>
        <taxon>Rhodosorus</taxon>
    </lineage>
</organism>
<sequence>MEEYRALAAERYGRWREEGGGCEVEDVYVGAQLSEKLLTQWREYLVRAALKGSDPVLYKYRRGPTGQALGRGEIPAGSVLDVYVRQVARIRYQTYKEHGYRFIVKPCTTRFGIRGLGDVQSDNSEDVLSVNSTNWLDLALYKEAQAAKWNLARSVRAHKGDKHVGTSVEPRKPRVLGSGEGLFMSELLQTYVEIARLGYAQRPLGNARGNKTPALGHRTQTFEITHDTFEMVAREYECKPDELYKRKSSKRYAAFKRKRAELEQREIRKFRRAETEMLRRRVRDGDRVRADENSLNRFFFCNENNTYAYCTKIPEAGRYKDSMLEKYSQAEPNEEEALTAQEILTSKPSFNMRVMNRFG</sequence>
<name>A0AAV8UND4_9RHOD</name>
<dbReference type="EMBL" id="JAMWBK010000006">
    <property type="protein sequence ID" value="KAJ8904055.1"/>
    <property type="molecule type" value="Genomic_DNA"/>
</dbReference>
<dbReference type="Proteomes" id="UP001157974">
    <property type="component" value="Unassembled WGS sequence"/>
</dbReference>
<protein>
    <submittedName>
        <fullName evidence="1">Uncharacterized protein</fullName>
    </submittedName>
</protein>
<gene>
    <name evidence="1" type="ORF">NDN08_000585</name>
</gene>
<accession>A0AAV8UND4</accession>
<comment type="caution">
    <text evidence="1">The sequence shown here is derived from an EMBL/GenBank/DDBJ whole genome shotgun (WGS) entry which is preliminary data.</text>
</comment>
<proteinExistence type="predicted"/>